<sequence>MDSPQQSASIGDMSRSIPQPPFDQQEQLVVFHKFGKLKAKIRRRIWDAALREEAKTRFLLYRSDIGVCPHDELRSSLMEVNAESRKRARLFYNLQLPVRRSYSCTEPSTEPGMLPLVASLRESEWARGRNGNRDDMNMPIGCVYLRPSSDIIFYNTFVDFDLIPQLNSFKRSVELTRRDRRKFRHLLSIRIPENDPLIIYDDFHEIKDSFPRLDYVIRLGGPYSWLDHPGTRVVRTILTQGKGVFEALKSESHRIRVFKGRGNPQEADTSDRYAAFETLNGTFQNFDF</sequence>
<gene>
    <name evidence="2" type="ORF">PFICI_14686</name>
</gene>
<dbReference type="InterPro" id="IPR045518">
    <property type="entry name" value="2EXR"/>
</dbReference>
<accession>W3WIK9</accession>
<dbReference type="GeneID" id="19279699"/>
<dbReference type="EMBL" id="KI912121">
    <property type="protein sequence ID" value="ETS73740.1"/>
    <property type="molecule type" value="Genomic_DNA"/>
</dbReference>
<name>W3WIK9_PESFW</name>
<evidence type="ECO:0000313" key="2">
    <source>
        <dbReference type="EMBL" id="ETS73740.1"/>
    </source>
</evidence>
<evidence type="ECO:0000313" key="3">
    <source>
        <dbReference type="Proteomes" id="UP000030651"/>
    </source>
</evidence>
<keyword evidence="3" id="KW-1185">Reference proteome</keyword>
<dbReference type="OrthoDB" id="4707605at2759"/>
<organism evidence="2 3">
    <name type="scientific">Pestalotiopsis fici (strain W106-1 / CGMCC3.15140)</name>
    <dbReference type="NCBI Taxonomy" id="1229662"/>
    <lineage>
        <taxon>Eukaryota</taxon>
        <taxon>Fungi</taxon>
        <taxon>Dikarya</taxon>
        <taxon>Ascomycota</taxon>
        <taxon>Pezizomycotina</taxon>
        <taxon>Sordariomycetes</taxon>
        <taxon>Xylariomycetidae</taxon>
        <taxon>Amphisphaeriales</taxon>
        <taxon>Sporocadaceae</taxon>
        <taxon>Pestalotiopsis</taxon>
    </lineage>
</organism>
<protein>
    <recommendedName>
        <fullName evidence="1">2EXR domain-containing protein</fullName>
    </recommendedName>
</protein>
<proteinExistence type="predicted"/>
<reference evidence="3" key="1">
    <citation type="journal article" date="2015" name="BMC Genomics">
        <title>Genomic and transcriptomic analysis of the endophytic fungus Pestalotiopsis fici reveals its lifestyle and high potential for synthesis of natural products.</title>
        <authorList>
            <person name="Wang X."/>
            <person name="Zhang X."/>
            <person name="Liu L."/>
            <person name="Xiang M."/>
            <person name="Wang W."/>
            <person name="Sun X."/>
            <person name="Che Y."/>
            <person name="Guo L."/>
            <person name="Liu G."/>
            <person name="Guo L."/>
            <person name="Wang C."/>
            <person name="Yin W.B."/>
            <person name="Stadler M."/>
            <person name="Zhang X."/>
            <person name="Liu X."/>
        </authorList>
    </citation>
    <scope>NUCLEOTIDE SEQUENCE [LARGE SCALE GENOMIC DNA]</scope>
    <source>
        <strain evidence="3">W106-1 / CGMCC3.15140</strain>
    </source>
</reference>
<evidence type="ECO:0000259" key="1">
    <source>
        <dbReference type="Pfam" id="PF20150"/>
    </source>
</evidence>
<dbReference type="Pfam" id="PF20150">
    <property type="entry name" value="2EXR"/>
    <property type="match status" value="1"/>
</dbReference>
<dbReference type="KEGG" id="pfy:PFICI_14686"/>
<feature type="domain" description="2EXR" evidence="1">
    <location>
        <begin position="31"/>
        <end position="107"/>
    </location>
</feature>
<dbReference type="InParanoid" id="W3WIK9"/>
<dbReference type="Proteomes" id="UP000030651">
    <property type="component" value="Unassembled WGS sequence"/>
</dbReference>
<dbReference type="AlphaFoldDB" id="W3WIK9"/>
<dbReference type="HOGENOM" id="CLU_966774_0_0_1"/>
<dbReference type="RefSeq" id="XP_007841458.1">
    <property type="nucleotide sequence ID" value="XM_007843267.1"/>
</dbReference>